<dbReference type="AlphaFoldDB" id="A0AA37N5S5"/>
<dbReference type="Proteomes" id="UP001055091">
    <property type="component" value="Unassembled WGS sequence"/>
</dbReference>
<organism evidence="15 16">
    <name type="scientific">Hungatella hathewayi</name>
    <dbReference type="NCBI Taxonomy" id="154046"/>
    <lineage>
        <taxon>Bacteria</taxon>
        <taxon>Bacillati</taxon>
        <taxon>Bacillota</taxon>
        <taxon>Clostridia</taxon>
        <taxon>Lachnospirales</taxon>
        <taxon>Lachnospiraceae</taxon>
        <taxon>Hungatella</taxon>
    </lineage>
</organism>
<dbReference type="PROSITE" id="PS01012">
    <property type="entry name" value="FOLYLPOLYGLU_SYNT_2"/>
    <property type="match status" value="1"/>
</dbReference>
<dbReference type="SUPFAM" id="SSF53623">
    <property type="entry name" value="MurD-like peptide ligases, catalytic domain"/>
    <property type="match status" value="1"/>
</dbReference>
<dbReference type="GO" id="GO:0006730">
    <property type="term" value="P:one-carbon metabolic process"/>
    <property type="evidence" value="ECO:0007669"/>
    <property type="project" value="UniProtKB-KW"/>
</dbReference>
<evidence type="ECO:0000256" key="4">
    <source>
        <dbReference type="ARBA" id="ARBA00022598"/>
    </source>
</evidence>
<keyword evidence="6 12" id="KW-0547">Nucleotide-binding</keyword>
<name>A0AA37N5S5_9FIRM</name>
<dbReference type="GO" id="GO:0046872">
    <property type="term" value="F:metal ion binding"/>
    <property type="evidence" value="ECO:0007669"/>
    <property type="project" value="UniProtKB-KW"/>
</dbReference>
<dbReference type="PANTHER" id="PTHR11136:SF5">
    <property type="entry name" value="FOLYLPOLYGLUTAMATE SYNTHASE, MITOCHONDRIAL"/>
    <property type="match status" value="1"/>
</dbReference>
<evidence type="ECO:0000256" key="11">
    <source>
        <dbReference type="ARBA" id="ARBA00047493"/>
    </source>
</evidence>
<evidence type="ECO:0000256" key="3">
    <source>
        <dbReference type="ARBA" id="ARBA00022563"/>
    </source>
</evidence>
<accession>A0AA37N5S5</accession>
<dbReference type="PANTHER" id="PTHR11136">
    <property type="entry name" value="FOLYLPOLYGLUTAMATE SYNTHASE-RELATED"/>
    <property type="match status" value="1"/>
</dbReference>
<keyword evidence="3" id="KW-0554">One-carbon metabolism</keyword>
<dbReference type="PIRSF" id="PIRSF001563">
    <property type="entry name" value="Folylpolyglu_synth"/>
    <property type="match status" value="1"/>
</dbReference>
<keyword evidence="5" id="KW-0479">Metal-binding</keyword>
<dbReference type="EC" id="6.3.2.17" evidence="2"/>
<dbReference type="Pfam" id="PF02875">
    <property type="entry name" value="Mur_ligase_C"/>
    <property type="match status" value="1"/>
</dbReference>
<dbReference type="GO" id="GO:0005829">
    <property type="term" value="C:cytosol"/>
    <property type="evidence" value="ECO:0007669"/>
    <property type="project" value="TreeGrafter"/>
</dbReference>
<gene>
    <name evidence="15" type="primary">folC</name>
    <name evidence="15" type="ORF">CE91St55_63860</name>
</gene>
<evidence type="ECO:0000256" key="7">
    <source>
        <dbReference type="ARBA" id="ARBA00022840"/>
    </source>
</evidence>
<dbReference type="GO" id="GO:0005524">
    <property type="term" value="F:ATP binding"/>
    <property type="evidence" value="ECO:0007669"/>
    <property type="project" value="UniProtKB-KW"/>
</dbReference>
<reference evidence="15" key="1">
    <citation type="submission" date="2022-01" db="EMBL/GenBank/DDBJ databases">
        <title>Novel bile acid biosynthetic pathways are enriched in the microbiome of centenarians.</title>
        <authorList>
            <person name="Sato Y."/>
            <person name="Atarashi K."/>
            <person name="Plichta R.D."/>
            <person name="Arai Y."/>
            <person name="Sasajima S."/>
            <person name="Kearney M.S."/>
            <person name="Suda W."/>
            <person name="Takeshita K."/>
            <person name="Sasaki T."/>
            <person name="Okamoto S."/>
            <person name="Skelly N.A."/>
            <person name="Okamura Y."/>
            <person name="Vlamakis H."/>
            <person name="Li Y."/>
            <person name="Tanoue T."/>
            <person name="Takei H."/>
            <person name="Nittono H."/>
            <person name="Narushima S."/>
            <person name="Irie J."/>
            <person name="Itoh H."/>
            <person name="Moriya K."/>
            <person name="Sugiura Y."/>
            <person name="Suematsu M."/>
            <person name="Moritoki N."/>
            <person name="Shibata S."/>
            <person name="Littman R.D."/>
            <person name="Fischbach A.M."/>
            <person name="Uwamino Y."/>
            <person name="Inoue T."/>
            <person name="Honda A."/>
            <person name="Hattori M."/>
            <person name="Murai T."/>
            <person name="Xavier J.R."/>
            <person name="Hirose N."/>
            <person name="Honda K."/>
        </authorList>
    </citation>
    <scope>NUCLEOTIDE SEQUENCE</scope>
    <source>
        <strain evidence="15">CE91-St55</strain>
    </source>
</reference>
<comment type="caution">
    <text evidence="15">The sequence shown here is derived from an EMBL/GenBank/DDBJ whole genome shotgun (WGS) entry which is preliminary data.</text>
</comment>
<dbReference type="Gene3D" id="3.40.1190.10">
    <property type="entry name" value="Mur-like, catalytic domain"/>
    <property type="match status" value="1"/>
</dbReference>
<evidence type="ECO:0000259" key="14">
    <source>
        <dbReference type="Pfam" id="PF08245"/>
    </source>
</evidence>
<evidence type="ECO:0000256" key="6">
    <source>
        <dbReference type="ARBA" id="ARBA00022741"/>
    </source>
</evidence>
<evidence type="ECO:0000256" key="9">
    <source>
        <dbReference type="ARBA" id="ARBA00030592"/>
    </source>
</evidence>
<feature type="domain" description="Mur ligase C-terminal" evidence="13">
    <location>
        <begin position="311"/>
        <end position="424"/>
    </location>
</feature>
<evidence type="ECO:0000313" key="16">
    <source>
        <dbReference type="Proteomes" id="UP001055091"/>
    </source>
</evidence>
<evidence type="ECO:0000256" key="8">
    <source>
        <dbReference type="ARBA" id="ARBA00022842"/>
    </source>
</evidence>
<evidence type="ECO:0000256" key="1">
    <source>
        <dbReference type="ARBA" id="ARBA00005150"/>
    </source>
</evidence>
<feature type="domain" description="Mur ligase central" evidence="14">
    <location>
        <begin position="135"/>
        <end position="272"/>
    </location>
</feature>
<comment type="similarity">
    <text evidence="12">Belongs to the folylpolyglutamate synthase family.</text>
</comment>
<dbReference type="Gene3D" id="3.90.190.20">
    <property type="entry name" value="Mur ligase, C-terminal domain"/>
    <property type="match status" value="1"/>
</dbReference>
<evidence type="ECO:0000259" key="13">
    <source>
        <dbReference type="Pfam" id="PF02875"/>
    </source>
</evidence>
<keyword evidence="8" id="KW-0460">Magnesium</keyword>
<proteinExistence type="inferred from homology"/>
<protein>
    <recommendedName>
        <fullName evidence="2">tetrahydrofolate synthase</fullName>
        <ecNumber evidence="2">6.3.2.17</ecNumber>
    </recommendedName>
    <alternativeName>
        <fullName evidence="10">Folylpoly-gamma-glutamate synthetase</fullName>
    </alternativeName>
    <alternativeName>
        <fullName evidence="9">Tetrahydrofolylpolyglutamate synthase</fullName>
    </alternativeName>
</protein>
<dbReference type="SUPFAM" id="SSF53244">
    <property type="entry name" value="MurD-like peptide ligases, peptide-binding domain"/>
    <property type="match status" value="1"/>
</dbReference>
<keyword evidence="7 12" id="KW-0067">ATP-binding</keyword>
<evidence type="ECO:0000256" key="10">
    <source>
        <dbReference type="ARBA" id="ARBA00030876"/>
    </source>
</evidence>
<evidence type="ECO:0000313" key="15">
    <source>
        <dbReference type="EMBL" id="GKH04405.1"/>
    </source>
</evidence>
<comment type="catalytic activity">
    <reaction evidence="11">
        <text>(6S)-5,6,7,8-tetrahydrofolyl-(gamma-L-Glu)(n) + L-glutamate + ATP = (6S)-5,6,7,8-tetrahydrofolyl-(gamma-L-Glu)(n+1) + ADP + phosphate + H(+)</text>
        <dbReference type="Rhea" id="RHEA:10580"/>
        <dbReference type="Rhea" id="RHEA-COMP:14738"/>
        <dbReference type="Rhea" id="RHEA-COMP:14740"/>
        <dbReference type="ChEBI" id="CHEBI:15378"/>
        <dbReference type="ChEBI" id="CHEBI:29985"/>
        <dbReference type="ChEBI" id="CHEBI:30616"/>
        <dbReference type="ChEBI" id="CHEBI:43474"/>
        <dbReference type="ChEBI" id="CHEBI:141005"/>
        <dbReference type="ChEBI" id="CHEBI:456216"/>
        <dbReference type="EC" id="6.3.2.17"/>
    </reaction>
</comment>
<evidence type="ECO:0000256" key="12">
    <source>
        <dbReference type="PIRNR" id="PIRNR001563"/>
    </source>
</evidence>
<keyword evidence="4 12" id="KW-0436">Ligase</keyword>
<evidence type="ECO:0000256" key="5">
    <source>
        <dbReference type="ARBA" id="ARBA00022723"/>
    </source>
</evidence>
<dbReference type="PROSITE" id="PS01011">
    <property type="entry name" value="FOLYLPOLYGLU_SYNT_1"/>
    <property type="match status" value="1"/>
</dbReference>
<sequence>MMSLEKTADEYLANIPMWTRKKNSLEDIRAFLERMDNPDEKRKIIHVAGTNGKGSVCAYITSMLMAGGYHTGAFISPHLTDVRERFLFDGEPVGKELFEDSFREIRDLSERMMGEGYCHPSYFEFLFYMGIKLFDQAESGFTVLETGLGGRLDTTNVIRHPLAVVITSISLDHTQYLGDTVEKIAYQKAGIIKPGVPVIYEREDPRTAAVIEKEAAASHSAVYPVDRQGYVIDGWEEHGIRVRLERLDGSYLPVLIPSQAEYQVMNALAALRTVEVLAQQNGDIQLSEEALKRGLETMRWPARMEEAAPGLYLDGAHNPGGMEAFIKTAARLCETGRKRAFLLFSSVSDKAHDTMIREIAAGLPLDAVAVAHIQSDRGLEAEVLEAEFKAVSGCRIYGFGTTKEALMALLAWQDEDHLLFCVGSLYLMGEIKTILGGMSDD</sequence>
<dbReference type="Pfam" id="PF08245">
    <property type="entry name" value="Mur_ligase_M"/>
    <property type="match status" value="1"/>
</dbReference>
<dbReference type="InterPro" id="IPR001645">
    <property type="entry name" value="Folylpolyglutamate_synth"/>
</dbReference>
<dbReference type="EMBL" id="BQNJ01000002">
    <property type="protein sequence ID" value="GKH04405.1"/>
    <property type="molecule type" value="Genomic_DNA"/>
</dbReference>
<comment type="pathway">
    <text evidence="1">Cofactor biosynthesis; tetrahydrofolylpolyglutamate biosynthesis.</text>
</comment>
<dbReference type="NCBIfam" id="TIGR01499">
    <property type="entry name" value="folC"/>
    <property type="match status" value="1"/>
</dbReference>
<dbReference type="InterPro" id="IPR036565">
    <property type="entry name" value="Mur-like_cat_sf"/>
</dbReference>
<dbReference type="GO" id="GO:0004326">
    <property type="term" value="F:tetrahydrofolylpolyglutamate synthase activity"/>
    <property type="evidence" value="ECO:0007669"/>
    <property type="project" value="UniProtKB-EC"/>
</dbReference>
<dbReference type="InterPro" id="IPR036615">
    <property type="entry name" value="Mur_ligase_C_dom_sf"/>
</dbReference>
<dbReference type="InterPro" id="IPR004101">
    <property type="entry name" value="Mur_ligase_C"/>
</dbReference>
<evidence type="ECO:0000256" key="2">
    <source>
        <dbReference type="ARBA" id="ARBA00013025"/>
    </source>
</evidence>
<dbReference type="InterPro" id="IPR013221">
    <property type="entry name" value="Mur_ligase_cen"/>
</dbReference>
<dbReference type="InterPro" id="IPR018109">
    <property type="entry name" value="Folylpolyglutamate_synth_CS"/>
</dbReference>